<dbReference type="CDD" id="cd00090">
    <property type="entry name" value="HTH_ARSR"/>
    <property type="match status" value="1"/>
</dbReference>
<feature type="domain" description="HTH arsR-type" evidence="4">
    <location>
        <begin position="12"/>
        <end position="108"/>
    </location>
</feature>
<name>A0A0C9QBM3_LACPA</name>
<dbReference type="RefSeq" id="WP_003566600.1">
    <property type="nucleotide sequence ID" value="NZ_BAYM01000039.1"/>
</dbReference>
<dbReference type="PANTHER" id="PTHR43132:SF2">
    <property type="entry name" value="ARSENICAL RESISTANCE OPERON REPRESSOR ARSR-RELATED"/>
    <property type="match status" value="1"/>
</dbReference>
<gene>
    <name evidence="5" type="ORF">LC0644_0662</name>
</gene>
<dbReference type="NCBIfam" id="NF033788">
    <property type="entry name" value="HTH_metalloreg"/>
    <property type="match status" value="1"/>
</dbReference>
<dbReference type="SMART" id="SM00418">
    <property type="entry name" value="HTH_ARSR"/>
    <property type="match status" value="1"/>
</dbReference>
<dbReference type="GO" id="GO:0003700">
    <property type="term" value="F:DNA-binding transcription factor activity"/>
    <property type="evidence" value="ECO:0007669"/>
    <property type="project" value="InterPro"/>
</dbReference>
<keyword evidence="1" id="KW-0805">Transcription regulation</keyword>
<dbReference type="EMBL" id="BAYM01000039">
    <property type="protein sequence ID" value="GAN36073.1"/>
    <property type="molecule type" value="Genomic_DNA"/>
</dbReference>
<dbReference type="GO" id="GO:0003677">
    <property type="term" value="F:DNA binding"/>
    <property type="evidence" value="ECO:0007669"/>
    <property type="project" value="UniProtKB-KW"/>
</dbReference>
<reference evidence="6" key="1">
    <citation type="submission" date="2014-05" db="EMBL/GenBank/DDBJ databases">
        <title>Whole genome sequencing of Lactobacillus casei NRIC0644.</title>
        <authorList>
            <person name="Atarashi H."/>
            <person name="Yoshida Y."/>
            <person name="Fujimura S."/>
            <person name="Tanaka N."/>
            <person name="Shiwa Y."/>
            <person name="Yoshikawa H."/>
            <person name="Okada S."/>
            <person name="Nakagawa J."/>
        </authorList>
    </citation>
    <scope>NUCLEOTIDE SEQUENCE [LARGE SCALE GENOMIC DNA]</scope>
    <source>
        <strain evidence="6">NRIC0644</strain>
    </source>
</reference>
<evidence type="ECO:0000256" key="3">
    <source>
        <dbReference type="ARBA" id="ARBA00023163"/>
    </source>
</evidence>
<accession>A0A0C9QBM3</accession>
<keyword evidence="2" id="KW-0238">DNA-binding</keyword>
<evidence type="ECO:0000256" key="2">
    <source>
        <dbReference type="ARBA" id="ARBA00023125"/>
    </source>
</evidence>
<dbReference type="InterPro" id="IPR001845">
    <property type="entry name" value="HTH_ArsR_DNA-bd_dom"/>
</dbReference>
<dbReference type="PANTHER" id="PTHR43132">
    <property type="entry name" value="ARSENICAL RESISTANCE OPERON REPRESSOR ARSR-RELATED"/>
    <property type="match status" value="1"/>
</dbReference>
<dbReference type="AlphaFoldDB" id="A0A0C9QBM3"/>
<dbReference type="InterPro" id="IPR051011">
    <property type="entry name" value="Metal_resp_trans_reg"/>
</dbReference>
<dbReference type="PRINTS" id="PR00778">
    <property type="entry name" value="HTHARSR"/>
</dbReference>
<evidence type="ECO:0000313" key="5">
    <source>
        <dbReference type="EMBL" id="GAN36073.1"/>
    </source>
</evidence>
<evidence type="ECO:0000256" key="1">
    <source>
        <dbReference type="ARBA" id="ARBA00023015"/>
    </source>
</evidence>
<sequence>MAAYSSAQQEALKEFKQDIGHLNALSNSSRQKLIMILGTADNDTGLKVNDLADAIGLSQPATSHHLKHLKDIGMVGSRREGNMVYYYLTLDDTIARLERLTSALKRQNENG</sequence>
<dbReference type="InterPro" id="IPR011991">
    <property type="entry name" value="ArsR-like_HTH"/>
</dbReference>
<comment type="caution">
    <text evidence="5">The sequence shown here is derived from an EMBL/GenBank/DDBJ whole genome shotgun (WGS) entry which is preliminary data.</text>
</comment>
<dbReference type="InterPro" id="IPR036390">
    <property type="entry name" value="WH_DNA-bd_sf"/>
</dbReference>
<dbReference type="InterPro" id="IPR036388">
    <property type="entry name" value="WH-like_DNA-bd_sf"/>
</dbReference>
<dbReference type="Proteomes" id="UP000032552">
    <property type="component" value="Unassembled WGS sequence"/>
</dbReference>
<dbReference type="Gene3D" id="1.10.10.10">
    <property type="entry name" value="Winged helix-like DNA-binding domain superfamily/Winged helix DNA-binding domain"/>
    <property type="match status" value="1"/>
</dbReference>
<dbReference type="SUPFAM" id="SSF46785">
    <property type="entry name" value="Winged helix' DNA-binding domain"/>
    <property type="match status" value="1"/>
</dbReference>
<dbReference type="PROSITE" id="PS50987">
    <property type="entry name" value="HTH_ARSR_2"/>
    <property type="match status" value="1"/>
</dbReference>
<evidence type="ECO:0000259" key="4">
    <source>
        <dbReference type="PROSITE" id="PS50987"/>
    </source>
</evidence>
<proteinExistence type="predicted"/>
<dbReference type="Pfam" id="PF01022">
    <property type="entry name" value="HTH_5"/>
    <property type="match status" value="1"/>
</dbReference>
<evidence type="ECO:0000313" key="6">
    <source>
        <dbReference type="Proteomes" id="UP000032552"/>
    </source>
</evidence>
<protein>
    <submittedName>
        <fullName evidence="5">Cadmium efflux system accessory protein</fullName>
    </submittedName>
</protein>
<organism evidence="5 6">
    <name type="scientific">Lacticaseibacillus paracasei NRIC 0644</name>
    <dbReference type="NCBI Taxonomy" id="1435038"/>
    <lineage>
        <taxon>Bacteria</taxon>
        <taxon>Bacillati</taxon>
        <taxon>Bacillota</taxon>
        <taxon>Bacilli</taxon>
        <taxon>Lactobacillales</taxon>
        <taxon>Lactobacillaceae</taxon>
        <taxon>Lacticaseibacillus</taxon>
    </lineage>
</organism>
<keyword evidence="3" id="KW-0804">Transcription</keyword>